<evidence type="ECO:0000259" key="8">
    <source>
        <dbReference type="Pfam" id="PF02868"/>
    </source>
</evidence>
<reference evidence="9 10" key="1">
    <citation type="journal article" date="2019" name="Int. J. Syst. Evol. Microbiol.">
        <title>The Global Catalogue of Microorganisms (GCM) 10K type strain sequencing project: providing services to taxonomists for standard genome sequencing and annotation.</title>
        <authorList>
            <consortium name="The Broad Institute Genomics Platform"/>
            <consortium name="The Broad Institute Genome Sequencing Center for Infectious Disease"/>
            <person name="Wu L."/>
            <person name="Ma J."/>
        </authorList>
    </citation>
    <scope>NUCLEOTIDE SEQUENCE [LARGE SCALE GENOMIC DNA]</scope>
    <source>
        <strain evidence="9 10">JCM 4531</strain>
    </source>
</reference>
<evidence type="ECO:0000256" key="3">
    <source>
        <dbReference type="ARBA" id="ARBA00022801"/>
    </source>
</evidence>
<protein>
    <recommendedName>
        <fullName evidence="11">Neutral metalloproteinase</fullName>
    </recommendedName>
</protein>
<evidence type="ECO:0000259" key="7">
    <source>
        <dbReference type="Pfam" id="PF01447"/>
    </source>
</evidence>
<evidence type="ECO:0000256" key="2">
    <source>
        <dbReference type="ARBA" id="ARBA00022723"/>
    </source>
</evidence>
<feature type="compositionally biased region" description="Polar residues" evidence="6">
    <location>
        <begin position="310"/>
        <end position="319"/>
    </location>
</feature>
<feature type="domain" description="Peptidase M4" evidence="7">
    <location>
        <begin position="2"/>
        <end position="38"/>
    </location>
</feature>
<sequence length="327" mass="34322">MNAYWNGHTVNIGRTKDNQRQLTEIDVVAHEFGHSVFQFTPGGFDGYTETYALNEATGDIFGALTEHYANHPSDPPDYVYAEEADALGRGPERIMYDPSAGPRDEPNCWSTKIPDTEVHDAAGPANRFFYLVAEGTNPGGGKPSSPVCAGGPDSVTGLGIRTAGRIWMTALMQKTSFWEYADARVATLNAVTQLYPGDCARFDTVKAAWDAVSVPAQAAEPGRPGDCGQPAPSFSLDVTPASVETPPGGTAASTVVTRTTSGDPQDVTLTASGVPDGARAVFDPPSVETGASSVLTLSTAEDTPPGTHRITVTGTGTDGNSRDPPSR</sequence>
<organism evidence="9 10">
    <name type="scientific">Streptomyces violaceolatus</name>
    <dbReference type="NCBI Taxonomy" id="67378"/>
    <lineage>
        <taxon>Bacteria</taxon>
        <taxon>Bacillati</taxon>
        <taxon>Actinomycetota</taxon>
        <taxon>Actinomycetes</taxon>
        <taxon>Kitasatosporales</taxon>
        <taxon>Streptomycetaceae</taxon>
        <taxon>Streptomyces</taxon>
        <taxon>Streptomyces violaceoruber group</taxon>
    </lineage>
</organism>
<evidence type="ECO:0000256" key="6">
    <source>
        <dbReference type="SAM" id="MobiDB-lite"/>
    </source>
</evidence>
<dbReference type="Gene3D" id="3.10.170.10">
    <property type="match status" value="1"/>
</dbReference>
<keyword evidence="2" id="KW-0479">Metal-binding</keyword>
<dbReference type="Proteomes" id="UP001499989">
    <property type="component" value="Unassembled WGS sequence"/>
</dbReference>
<feature type="region of interest" description="Disordered" evidence="6">
    <location>
        <begin position="242"/>
        <end position="266"/>
    </location>
</feature>
<dbReference type="InterPro" id="IPR050728">
    <property type="entry name" value="Zinc_Metalloprotease_M4"/>
</dbReference>
<dbReference type="InterPro" id="IPR013856">
    <property type="entry name" value="Peptidase_M4_domain"/>
</dbReference>
<evidence type="ECO:0000256" key="4">
    <source>
        <dbReference type="ARBA" id="ARBA00022833"/>
    </source>
</evidence>
<evidence type="ECO:0000313" key="9">
    <source>
        <dbReference type="EMBL" id="GAA2704138.1"/>
    </source>
</evidence>
<dbReference type="InterPro" id="IPR027268">
    <property type="entry name" value="Peptidase_M4/M1_CTD_sf"/>
</dbReference>
<name>A0ABN3THR2_9ACTN</name>
<dbReference type="PANTHER" id="PTHR33794:SF1">
    <property type="entry name" value="BACILLOLYSIN"/>
    <property type="match status" value="1"/>
</dbReference>
<accession>A0ABN3THR2</accession>
<feature type="compositionally biased region" description="Low complexity" evidence="6">
    <location>
        <begin position="248"/>
        <end position="261"/>
    </location>
</feature>
<evidence type="ECO:0000313" key="10">
    <source>
        <dbReference type="Proteomes" id="UP001499989"/>
    </source>
</evidence>
<evidence type="ECO:0000256" key="5">
    <source>
        <dbReference type="ARBA" id="ARBA00023049"/>
    </source>
</evidence>
<dbReference type="SUPFAM" id="SSF55486">
    <property type="entry name" value="Metalloproteases ('zincins'), catalytic domain"/>
    <property type="match status" value="1"/>
</dbReference>
<keyword evidence="10" id="KW-1185">Reference proteome</keyword>
<comment type="caution">
    <text evidence="9">The sequence shown here is derived from an EMBL/GenBank/DDBJ whole genome shotgun (WGS) entry which is preliminary data.</text>
</comment>
<dbReference type="InterPro" id="IPR001570">
    <property type="entry name" value="Peptidase_M4_C_domain"/>
</dbReference>
<proteinExistence type="predicted"/>
<dbReference type="Gene3D" id="1.10.390.10">
    <property type="entry name" value="Neutral Protease Domain 2"/>
    <property type="match status" value="1"/>
</dbReference>
<feature type="domain" description="Peptidase M4 C-terminal" evidence="8">
    <location>
        <begin position="50"/>
        <end position="214"/>
    </location>
</feature>
<evidence type="ECO:0008006" key="11">
    <source>
        <dbReference type="Google" id="ProtNLM"/>
    </source>
</evidence>
<keyword evidence="5" id="KW-0482">Metalloprotease</keyword>
<gene>
    <name evidence="9" type="ORF">GCM10010310_77520</name>
</gene>
<feature type="compositionally biased region" description="Polar residues" evidence="6">
    <location>
        <begin position="289"/>
        <end position="301"/>
    </location>
</feature>
<dbReference type="Pfam" id="PF01447">
    <property type="entry name" value="Peptidase_M4"/>
    <property type="match status" value="1"/>
</dbReference>
<dbReference type="EMBL" id="BAAASK010000046">
    <property type="protein sequence ID" value="GAA2704138.1"/>
    <property type="molecule type" value="Genomic_DNA"/>
</dbReference>
<keyword evidence="1" id="KW-0645">Protease</keyword>
<evidence type="ECO:0000256" key="1">
    <source>
        <dbReference type="ARBA" id="ARBA00022670"/>
    </source>
</evidence>
<dbReference type="Pfam" id="PF02868">
    <property type="entry name" value="Peptidase_M4_C"/>
    <property type="match status" value="1"/>
</dbReference>
<dbReference type="PANTHER" id="PTHR33794">
    <property type="entry name" value="BACILLOLYSIN"/>
    <property type="match status" value="1"/>
</dbReference>
<keyword evidence="3" id="KW-0378">Hydrolase</keyword>
<keyword evidence="4" id="KW-0862">Zinc</keyword>
<feature type="region of interest" description="Disordered" evidence="6">
    <location>
        <begin position="283"/>
        <end position="327"/>
    </location>
</feature>